<dbReference type="Proteomes" id="UP000515135">
    <property type="component" value="Unplaced"/>
</dbReference>
<evidence type="ECO:0000256" key="2">
    <source>
        <dbReference type="ARBA" id="ARBA00022679"/>
    </source>
</evidence>
<dbReference type="GO" id="GO:0035252">
    <property type="term" value="F:UDP-xylosyltransferase activity"/>
    <property type="evidence" value="ECO:0007669"/>
    <property type="project" value="TreeGrafter"/>
</dbReference>
<dbReference type="KEGG" id="bbel:109470814"/>
<keyword evidence="3" id="KW-0732">Signal</keyword>
<dbReference type="GeneID" id="109470814"/>
<dbReference type="SMART" id="SM00672">
    <property type="entry name" value="CAP10"/>
    <property type="match status" value="1"/>
</dbReference>
<protein>
    <submittedName>
        <fullName evidence="6">Protein O-glucosyltransferase 1-like</fullName>
    </submittedName>
</protein>
<reference evidence="6" key="1">
    <citation type="submission" date="2025-08" db="UniProtKB">
        <authorList>
            <consortium name="RefSeq"/>
        </authorList>
    </citation>
    <scope>IDENTIFICATION</scope>
    <source>
        <tissue evidence="6">Gonad</tissue>
    </source>
</reference>
<dbReference type="InterPro" id="IPR051091">
    <property type="entry name" value="O-Glucosyltr/Glycosyltrsf_90"/>
</dbReference>
<feature type="signal peptide" evidence="3">
    <location>
        <begin position="1"/>
        <end position="27"/>
    </location>
</feature>
<keyword evidence="5" id="KW-1185">Reference proteome</keyword>
<dbReference type="GO" id="GO:0045747">
    <property type="term" value="P:positive regulation of Notch signaling pathway"/>
    <property type="evidence" value="ECO:0007669"/>
    <property type="project" value="TreeGrafter"/>
</dbReference>
<dbReference type="PANTHER" id="PTHR12203">
    <property type="entry name" value="KDEL LYS-ASP-GLU-LEU CONTAINING - RELATED"/>
    <property type="match status" value="1"/>
</dbReference>
<comment type="similarity">
    <text evidence="1">Belongs to the glycosyltransferase 90 family.</text>
</comment>
<dbReference type="GO" id="GO:0035251">
    <property type="term" value="F:UDP-glucosyltransferase activity"/>
    <property type="evidence" value="ECO:0007669"/>
    <property type="project" value="TreeGrafter"/>
</dbReference>
<dbReference type="RefSeq" id="XP_019625455.1">
    <property type="nucleotide sequence ID" value="XM_019769896.1"/>
</dbReference>
<dbReference type="PANTHER" id="PTHR12203:SF35">
    <property type="entry name" value="PROTEIN O-GLUCOSYLTRANSFERASE 1"/>
    <property type="match status" value="1"/>
</dbReference>
<feature type="chain" id="PRO_5027961669" evidence="3">
    <location>
        <begin position="28"/>
        <end position="422"/>
    </location>
</feature>
<gene>
    <name evidence="6" type="primary">LOC109470814</name>
</gene>
<sequence length="422" mass="50133">MMATSRYSLKTWITGFLVFLQISSLWANSDEAYCDKETGTCDENVTEQAEKDKYREVDPRWQKYLDKIDQALEDYKPCPNPDKKCACHSSVITKDLKLWKDRGGITREEFDHTLEQDKGTHYQIIDHKLYRQDRCMFPARCSGVEHFILEMISELPDMEMIINVRDWPQSPMYQREPKPVMSFSKTFNEHWDMMYPAWTFWEGGPAVWPLFPTGLGRWDLMRDSITKANEDWPWDKKEDKAFFRGSRTSAERDPLVLLSRAEPDLVDAQYTKNQAWKSDKDTLGMPAATEIKLEDHCKYKYLFNFRGVAASFRFKHLFLCHSTVFHVGEGWLEFFYPALKPWVHYIPVSQDLKNVKELIEFARSNQGVAKEIAERGFQFIWDHLRQEDVQCYWKKLLKKYAKLLKFTPTRRKEYKQIQPKNR</sequence>
<keyword evidence="2" id="KW-0808">Transferase</keyword>
<evidence type="ECO:0000313" key="6">
    <source>
        <dbReference type="RefSeq" id="XP_019625455.1"/>
    </source>
</evidence>
<dbReference type="AlphaFoldDB" id="A0A6P4Y8T0"/>
<organism evidence="5 6">
    <name type="scientific">Branchiostoma belcheri</name>
    <name type="common">Amphioxus</name>
    <dbReference type="NCBI Taxonomy" id="7741"/>
    <lineage>
        <taxon>Eukaryota</taxon>
        <taxon>Metazoa</taxon>
        <taxon>Chordata</taxon>
        <taxon>Cephalochordata</taxon>
        <taxon>Leptocardii</taxon>
        <taxon>Amphioxiformes</taxon>
        <taxon>Branchiostomatidae</taxon>
        <taxon>Branchiostoma</taxon>
    </lineage>
</organism>
<evidence type="ECO:0000256" key="1">
    <source>
        <dbReference type="ARBA" id="ARBA00010118"/>
    </source>
</evidence>
<dbReference type="OrthoDB" id="202415at2759"/>
<evidence type="ECO:0000256" key="3">
    <source>
        <dbReference type="SAM" id="SignalP"/>
    </source>
</evidence>
<evidence type="ECO:0000259" key="4">
    <source>
        <dbReference type="SMART" id="SM00672"/>
    </source>
</evidence>
<evidence type="ECO:0000313" key="5">
    <source>
        <dbReference type="Proteomes" id="UP000515135"/>
    </source>
</evidence>
<dbReference type="GO" id="GO:0006493">
    <property type="term" value="P:protein O-linked glycosylation"/>
    <property type="evidence" value="ECO:0007669"/>
    <property type="project" value="TreeGrafter"/>
</dbReference>
<feature type="domain" description="Glycosyl transferase CAP10" evidence="4">
    <location>
        <begin position="154"/>
        <end position="407"/>
    </location>
</feature>
<proteinExistence type="inferred from homology"/>
<dbReference type="GO" id="GO:0012505">
    <property type="term" value="C:endomembrane system"/>
    <property type="evidence" value="ECO:0007669"/>
    <property type="project" value="TreeGrafter"/>
</dbReference>
<dbReference type="Pfam" id="PF05686">
    <property type="entry name" value="Glyco_transf_90"/>
    <property type="match status" value="1"/>
</dbReference>
<name>A0A6P4Y8T0_BRABE</name>
<accession>A0A6P4Y8T0</accession>
<dbReference type="InterPro" id="IPR006598">
    <property type="entry name" value="CAP10"/>
</dbReference>